<dbReference type="InterPro" id="IPR057499">
    <property type="entry name" value="Kelch_FKB95"/>
</dbReference>
<feature type="region of interest" description="Disordered" evidence="1">
    <location>
        <begin position="1"/>
        <end position="32"/>
    </location>
</feature>
<dbReference type="PANTHER" id="PTHR24414:SF148">
    <property type="entry name" value="F-BOX DOMAIN-CONTAINING PROTEIN"/>
    <property type="match status" value="1"/>
</dbReference>
<dbReference type="Pfam" id="PF00646">
    <property type="entry name" value="F-box"/>
    <property type="match status" value="1"/>
</dbReference>
<evidence type="ECO:0000313" key="4">
    <source>
        <dbReference type="Proteomes" id="UP000030689"/>
    </source>
</evidence>
<name>V4NEX7_EUTSA</name>
<dbReference type="Gene3D" id="2.120.10.80">
    <property type="entry name" value="Kelch-type beta propeller"/>
    <property type="match status" value="1"/>
</dbReference>
<dbReference type="OrthoDB" id="1095846at2759"/>
<dbReference type="eggNOG" id="KOG1072">
    <property type="taxonomic scope" value="Eukaryota"/>
</dbReference>
<dbReference type="InterPro" id="IPR036047">
    <property type="entry name" value="F-box-like_dom_sf"/>
</dbReference>
<protein>
    <recommendedName>
        <fullName evidence="2">F-box domain-containing protein</fullName>
    </recommendedName>
</protein>
<dbReference type="EMBL" id="KI517441">
    <property type="protein sequence ID" value="ESQ44636.1"/>
    <property type="molecule type" value="Genomic_DNA"/>
</dbReference>
<evidence type="ECO:0000256" key="1">
    <source>
        <dbReference type="SAM" id="MobiDB-lite"/>
    </source>
</evidence>
<evidence type="ECO:0000313" key="3">
    <source>
        <dbReference type="EMBL" id="ESQ44636.1"/>
    </source>
</evidence>
<sequence>MMSGAVEQWRRKKRRRVVSPSPSPSPTSGLMSLPDDMVLNCLARVSRSDHRALSQVSKSSRSLVVSPDLYETRSRMGFTEDCIYICLLAPYSRNPVGWFTIRWRGRGEENRLTRIPMPPFPTPNRATFVPLGSRIYVIGGSISAESTSRVSFLDCRTHTWSQVPSMRVARAAASAGVLDGKIYVMGGCWDGDPSNWAEVFDPKMQTWSNVIIPDAVNWAYAPKVVGRDSYLYNFGSEGGMCNDLINTRDASCAIDKLLYCRDPKGRIMWCDPWSGVRKGRMEWYKVNGLEDLEGFLKDDFESQDMGKQILSDGVNADLWDSYLLKRGYPYGLEDLVPGSQLIKSGGNLFVFWGVLVGNHPRKRLQVWCAEISLERRHGGQIWGIIQCSDHVFTTGPDLTFLSSFNVNL</sequence>
<dbReference type="KEGG" id="eus:EUTSA_v10003343mg"/>
<dbReference type="SMART" id="SM00256">
    <property type="entry name" value="FBOX"/>
    <property type="match status" value="1"/>
</dbReference>
<dbReference type="Pfam" id="PF25210">
    <property type="entry name" value="Kelch_FKB95"/>
    <property type="match status" value="1"/>
</dbReference>
<dbReference type="PROSITE" id="PS50181">
    <property type="entry name" value="FBOX"/>
    <property type="match status" value="1"/>
</dbReference>
<dbReference type="Proteomes" id="UP000030689">
    <property type="component" value="Unassembled WGS sequence"/>
</dbReference>
<dbReference type="OMA" id="CHIWGNI"/>
<dbReference type="Gramene" id="ESQ44636">
    <property type="protein sequence ID" value="ESQ44636"/>
    <property type="gene ID" value="EUTSA_v10003343mg"/>
</dbReference>
<gene>
    <name evidence="3" type="ORF">EUTSA_v10003343mg</name>
</gene>
<dbReference type="PANTHER" id="PTHR24414">
    <property type="entry name" value="F-BOX/KELCH-REPEAT PROTEIN SKIP4"/>
    <property type="match status" value="1"/>
</dbReference>
<dbReference type="AlphaFoldDB" id="V4NEX7"/>
<dbReference type="CDD" id="cd22152">
    <property type="entry name" value="F-box_AtAFR-like"/>
    <property type="match status" value="1"/>
</dbReference>
<dbReference type="InterPro" id="IPR015915">
    <property type="entry name" value="Kelch-typ_b-propeller"/>
</dbReference>
<keyword evidence="4" id="KW-1185">Reference proteome</keyword>
<feature type="domain" description="F-box" evidence="2">
    <location>
        <begin position="27"/>
        <end position="73"/>
    </location>
</feature>
<dbReference type="SUPFAM" id="SSF81383">
    <property type="entry name" value="F-box domain"/>
    <property type="match status" value="1"/>
</dbReference>
<dbReference type="SUPFAM" id="SSF117281">
    <property type="entry name" value="Kelch motif"/>
    <property type="match status" value="1"/>
</dbReference>
<dbReference type="SMART" id="SM00612">
    <property type="entry name" value="Kelch"/>
    <property type="match status" value="2"/>
</dbReference>
<evidence type="ECO:0000259" key="2">
    <source>
        <dbReference type="PROSITE" id="PS50181"/>
    </source>
</evidence>
<accession>V4NEX7</accession>
<dbReference type="InterPro" id="IPR050354">
    <property type="entry name" value="F-box/kelch-repeat_ARATH"/>
</dbReference>
<dbReference type="InterPro" id="IPR006652">
    <property type="entry name" value="Kelch_1"/>
</dbReference>
<organism evidence="3 4">
    <name type="scientific">Eutrema salsugineum</name>
    <name type="common">Saltwater cress</name>
    <name type="synonym">Sisymbrium salsugineum</name>
    <dbReference type="NCBI Taxonomy" id="72664"/>
    <lineage>
        <taxon>Eukaryota</taxon>
        <taxon>Viridiplantae</taxon>
        <taxon>Streptophyta</taxon>
        <taxon>Embryophyta</taxon>
        <taxon>Tracheophyta</taxon>
        <taxon>Spermatophyta</taxon>
        <taxon>Magnoliopsida</taxon>
        <taxon>eudicotyledons</taxon>
        <taxon>Gunneridae</taxon>
        <taxon>Pentapetalae</taxon>
        <taxon>rosids</taxon>
        <taxon>malvids</taxon>
        <taxon>Brassicales</taxon>
        <taxon>Brassicaceae</taxon>
        <taxon>Eutremeae</taxon>
        <taxon>Eutrema</taxon>
    </lineage>
</organism>
<dbReference type="InterPro" id="IPR001810">
    <property type="entry name" value="F-box_dom"/>
</dbReference>
<reference evidence="3 4" key="1">
    <citation type="journal article" date="2013" name="Front. Plant Sci.">
        <title>The Reference Genome of the Halophytic Plant Eutrema salsugineum.</title>
        <authorList>
            <person name="Yang R."/>
            <person name="Jarvis D.E."/>
            <person name="Chen H."/>
            <person name="Beilstein M.A."/>
            <person name="Grimwood J."/>
            <person name="Jenkins J."/>
            <person name="Shu S."/>
            <person name="Prochnik S."/>
            <person name="Xin M."/>
            <person name="Ma C."/>
            <person name="Schmutz J."/>
            <person name="Wing R.A."/>
            <person name="Mitchell-Olds T."/>
            <person name="Schumaker K.S."/>
            <person name="Wang X."/>
        </authorList>
    </citation>
    <scope>NUCLEOTIDE SEQUENCE [LARGE SCALE GENOMIC DNA]</scope>
</reference>
<proteinExistence type="predicted"/>